<dbReference type="FunFam" id="1.10.510.10:FF:000476">
    <property type="entry name" value="PAS domain-containing protein tyrosine kinase family protein"/>
    <property type="match status" value="1"/>
</dbReference>
<dbReference type="PROSITE" id="PS50011">
    <property type="entry name" value="PROTEIN_KINASE_DOM"/>
    <property type="match status" value="1"/>
</dbReference>
<evidence type="ECO:0000256" key="4">
    <source>
        <dbReference type="ARBA" id="ARBA00022543"/>
    </source>
</evidence>
<dbReference type="InterPro" id="IPR000719">
    <property type="entry name" value="Prot_kinase_dom"/>
</dbReference>
<feature type="region of interest" description="Disordered" evidence="15">
    <location>
        <begin position="198"/>
        <end position="225"/>
    </location>
</feature>
<dbReference type="Pfam" id="PF08448">
    <property type="entry name" value="PAS_4"/>
    <property type="match status" value="1"/>
</dbReference>
<evidence type="ECO:0000256" key="2">
    <source>
        <dbReference type="ARBA" id="ARBA00012513"/>
    </source>
</evidence>
<dbReference type="PANTHER" id="PTHR44329">
    <property type="entry name" value="SERINE/THREONINE-PROTEIN KINASE TNNI3K-RELATED"/>
    <property type="match status" value="1"/>
</dbReference>
<evidence type="ECO:0000256" key="6">
    <source>
        <dbReference type="ARBA" id="ARBA00022679"/>
    </source>
</evidence>
<feature type="domain" description="Protein kinase" evidence="16">
    <location>
        <begin position="329"/>
        <end position="580"/>
    </location>
</feature>
<evidence type="ECO:0000256" key="7">
    <source>
        <dbReference type="ARBA" id="ARBA00022741"/>
    </source>
</evidence>
<dbReference type="PANTHER" id="PTHR44329:SF47">
    <property type="entry name" value="SERINE_THREONINE-PROTEIN KINASE ROCO5-RELATED"/>
    <property type="match status" value="1"/>
</dbReference>
<keyword evidence="11" id="KW-0472">Membrane</keyword>
<dbReference type="GO" id="GO:0016020">
    <property type="term" value="C:membrane"/>
    <property type="evidence" value="ECO:0007669"/>
    <property type="project" value="UniProtKB-SubCell"/>
</dbReference>
<dbReference type="SUPFAM" id="SSF55785">
    <property type="entry name" value="PYP-like sensor domain (PAS domain)"/>
    <property type="match status" value="1"/>
</dbReference>
<evidence type="ECO:0000256" key="1">
    <source>
        <dbReference type="ARBA" id="ARBA00004370"/>
    </source>
</evidence>
<keyword evidence="3" id="KW-0723">Serine/threonine-protein kinase</keyword>
<dbReference type="Proteomes" id="UP001408789">
    <property type="component" value="Unassembled WGS sequence"/>
</dbReference>
<accession>A0AAP0CRL9</accession>
<dbReference type="Gene3D" id="1.10.510.10">
    <property type="entry name" value="Transferase(Phosphotransferase) domain 1"/>
    <property type="match status" value="1"/>
</dbReference>
<dbReference type="InterPro" id="IPR035965">
    <property type="entry name" value="PAS-like_dom_sf"/>
</dbReference>
<evidence type="ECO:0000259" key="17">
    <source>
        <dbReference type="PROSITE" id="PS50112"/>
    </source>
</evidence>
<protein>
    <recommendedName>
        <fullName evidence="2">non-specific serine/threonine protein kinase</fullName>
        <ecNumber evidence="2">2.7.11.1</ecNumber>
    </recommendedName>
</protein>
<evidence type="ECO:0000259" key="16">
    <source>
        <dbReference type="PROSITE" id="PS50011"/>
    </source>
</evidence>
<dbReference type="Pfam" id="PF07714">
    <property type="entry name" value="PK_Tyr_Ser-Thr"/>
    <property type="match status" value="1"/>
</dbReference>
<dbReference type="SUPFAM" id="SSF56112">
    <property type="entry name" value="Protein kinase-like (PK-like)"/>
    <property type="match status" value="1"/>
</dbReference>
<dbReference type="FunFam" id="3.30.200.20:FF:000180">
    <property type="entry name" value="serine/threonine-protein kinase STY46-like"/>
    <property type="match status" value="1"/>
</dbReference>
<keyword evidence="4" id="KW-0600">Photoreceptor protein</keyword>
<evidence type="ECO:0000256" key="12">
    <source>
        <dbReference type="ARBA" id="ARBA00023170"/>
    </source>
</evidence>
<dbReference type="NCBIfam" id="TIGR00229">
    <property type="entry name" value="sensory_box"/>
    <property type="match status" value="1"/>
</dbReference>
<keyword evidence="9" id="KW-0067">ATP-binding</keyword>
<dbReference type="GO" id="GO:0009881">
    <property type="term" value="F:photoreceptor activity"/>
    <property type="evidence" value="ECO:0007669"/>
    <property type="project" value="UniProtKB-KW"/>
</dbReference>
<dbReference type="CDD" id="cd00130">
    <property type="entry name" value="PAS"/>
    <property type="match status" value="1"/>
</dbReference>
<dbReference type="InterPro" id="IPR001245">
    <property type="entry name" value="Ser-Thr/Tyr_kinase_cat_dom"/>
</dbReference>
<dbReference type="Gene3D" id="3.30.450.20">
    <property type="entry name" value="PAS domain"/>
    <property type="match status" value="1"/>
</dbReference>
<keyword evidence="7" id="KW-0547">Nucleotide-binding</keyword>
<dbReference type="EC" id="2.7.11.1" evidence="2"/>
<evidence type="ECO:0000256" key="15">
    <source>
        <dbReference type="SAM" id="MobiDB-lite"/>
    </source>
</evidence>
<evidence type="ECO:0000256" key="5">
    <source>
        <dbReference type="ARBA" id="ARBA00022606"/>
    </source>
</evidence>
<gene>
    <name evidence="18" type="ORF">SSX86_023760</name>
</gene>
<comment type="caution">
    <text evidence="18">The sequence shown here is derived from an EMBL/GenBank/DDBJ whole genome shotgun (WGS) entry which is preliminary data.</text>
</comment>
<evidence type="ECO:0000256" key="11">
    <source>
        <dbReference type="ARBA" id="ARBA00023136"/>
    </source>
</evidence>
<evidence type="ECO:0000256" key="3">
    <source>
        <dbReference type="ARBA" id="ARBA00022527"/>
    </source>
</evidence>
<dbReference type="GO" id="GO:0005524">
    <property type="term" value="F:ATP binding"/>
    <property type="evidence" value="ECO:0007669"/>
    <property type="project" value="UniProtKB-KW"/>
</dbReference>
<evidence type="ECO:0000313" key="19">
    <source>
        <dbReference type="Proteomes" id="UP001408789"/>
    </source>
</evidence>
<dbReference type="EMBL" id="JBCNJP010000023">
    <property type="protein sequence ID" value="KAK9058912.1"/>
    <property type="molecule type" value="Genomic_DNA"/>
</dbReference>
<dbReference type="InterPro" id="IPR000014">
    <property type="entry name" value="PAS"/>
</dbReference>
<dbReference type="InterPro" id="IPR013656">
    <property type="entry name" value="PAS_4"/>
</dbReference>
<keyword evidence="8" id="KW-0418">Kinase</keyword>
<name>A0AAP0CRL9_9ASTR</name>
<dbReference type="SMART" id="SM00091">
    <property type="entry name" value="PAS"/>
    <property type="match status" value="1"/>
</dbReference>
<reference evidence="18 19" key="1">
    <citation type="submission" date="2024-04" db="EMBL/GenBank/DDBJ databases">
        <title>The reference genome of an endangered Asteraceae, Deinandra increscens subsp. villosa, native to the Central Coast of California.</title>
        <authorList>
            <person name="Guilliams M."/>
            <person name="Hasenstab-Lehman K."/>
            <person name="Meyer R."/>
            <person name="Mcevoy S."/>
        </authorList>
    </citation>
    <scope>NUCLEOTIDE SEQUENCE [LARGE SCALE GENOMIC DNA]</scope>
    <source>
        <tissue evidence="18">Leaf</tissue>
    </source>
</reference>
<dbReference type="Gene3D" id="3.30.200.20">
    <property type="entry name" value="Phosphorylase Kinase, domain 1"/>
    <property type="match status" value="1"/>
</dbReference>
<evidence type="ECO:0000256" key="14">
    <source>
        <dbReference type="ARBA" id="ARBA00048679"/>
    </source>
</evidence>
<evidence type="ECO:0000256" key="9">
    <source>
        <dbReference type="ARBA" id="ARBA00022840"/>
    </source>
</evidence>
<evidence type="ECO:0000256" key="13">
    <source>
        <dbReference type="ARBA" id="ARBA00047899"/>
    </source>
</evidence>
<comment type="catalytic activity">
    <reaction evidence="13">
        <text>L-threonyl-[protein] + ATP = O-phospho-L-threonyl-[protein] + ADP + H(+)</text>
        <dbReference type="Rhea" id="RHEA:46608"/>
        <dbReference type="Rhea" id="RHEA-COMP:11060"/>
        <dbReference type="Rhea" id="RHEA-COMP:11605"/>
        <dbReference type="ChEBI" id="CHEBI:15378"/>
        <dbReference type="ChEBI" id="CHEBI:30013"/>
        <dbReference type="ChEBI" id="CHEBI:30616"/>
        <dbReference type="ChEBI" id="CHEBI:61977"/>
        <dbReference type="ChEBI" id="CHEBI:456216"/>
        <dbReference type="EC" id="2.7.11.1"/>
    </reaction>
</comment>
<organism evidence="18 19">
    <name type="scientific">Deinandra increscens subsp. villosa</name>
    <dbReference type="NCBI Taxonomy" id="3103831"/>
    <lineage>
        <taxon>Eukaryota</taxon>
        <taxon>Viridiplantae</taxon>
        <taxon>Streptophyta</taxon>
        <taxon>Embryophyta</taxon>
        <taxon>Tracheophyta</taxon>
        <taxon>Spermatophyta</taxon>
        <taxon>Magnoliopsida</taxon>
        <taxon>eudicotyledons</taxon>
        <taxon>Gunneridae</taxon>
        <taxon>Pentapetalae</taxon>
        <taxon>asterids</taxon>
        <taxon>campanulids</taxon>
        <taxon>Asterales</taxon>
        <taxon>Asteraceae</taxon>
        <taxon>Asteroideae</taxon>
        <taxon>Heliantheae alliance</taxon>
        <taxon>Madieae</taxon>
        <taxon>Madiinae</taxon>
        <taxon>Deinandra</taxon>
    </lineage>
</organism>
<dbReference type="InterPro" id="IPR011009">
    <property type="entry name" value="Kinase-like_dom_sf"/>
</dbReference>
<evidence type="ECO:0000256" key="10">
    <source>
        <dbReference type="ARBA" id="ARBA00022991"/>
    </source>
</evidence>
<feature type="domain" description="PAS" evidence="17">
    <location>
        <begin position="49"/>
        <end position="113"/>
    </location>
</feature>
<feature type="region of interest" description="Disordered" evidence="15">
    <location>
        <begin position="276"/>
        <end position="310"/>
    </location>
</feature>
<comment type="subcellular location">
    <subcellularLocation>
        <location evidence="1">Membrane</location>
    </subcellularLocation>
</comment>
<evidence type="ECO:0000313" key="18">
    <source>
        <dbReference type="EMBL" id="KAK9058912.1"/>
    </source>
</evidence>
<dbReference type="PROSITE" id="PS50112">
    <property type="entry name" value="PAS"/>
    <property type="match status" value="1"/>
</dbReference>
<feature type="compositionally biased region" description="Polar residues" evidence="15">
    <location>
        <begin position="277"/>
        <end position="297"/>
    </location>
</feature>
<dbReference type="AlphaFoldDB" id="A0AAP0CRL9"/>
<dbReference type="GO" id="GO:0004674">
    <property type="term" value="F:protein serine/threonine kinase activity"/>
    <property type="evidence" value="ECO:0007669"/>
    <property type="project" value="UniProtKB-KW"/>
</dbReference>
<feature type="compositionally biased region" description="Low complexity" evidence="15">
    <location>
        <begin position="298"/>
        <end position="309"/>
    </location>
</feature>
<sequence length="591" mass="67259">MGKIMTETPKTAEELLKRIQKLEQDHRHLLLKQHLMMNLHDTLISEMNILQSMGQSVHMFDLNQRIIYWNQMAENLYGYSVAEALGKSPLDIIVGSAYSELSILIIQRVLDGETWSGQFPVKPKFGENVTVITTLSPCRDENGTTFGVTCVSADARQFRESSPQSTAHHHHHQPLQNAIVSKISNLASKVKLKMKANNMEHDSYFPPTTDSESDSNEGSENGPRFPEVFSVKAEAWMGEKGISWPWKANRDSSHIIRPTRFGWPWLHYRDLGHESDTQTSSSAQHYESPRNIKQTPGSSSSDSCGTSASTNKTDIHFENLDVEISWDDLIIREQIGQGTNVTVYHALLYGSDVAVKIFNKQEYPDDAILSFRKEVCLMKRLRYPNILLFMGAVVSPQHLCIVTEFLPRGSLFSLLQRSTTKLDWRCRVHMAIDIARGMNYLHHCQPPIIHRNLKSSNLLVGEFGLSRIKHETYLTTNTKTGMPQWMAPEVLRNEQVDEKSDVYSYGVVLWEITTGKIPWENLNSMQVIGAVGFMNQHLEIPNDVDPQWASLIENCWSREPQSRLTFKEILINLKDLQKKFKGPCSYKKGGS</sequence>
<keyword evidence="6" id="KW-0808">Transferase</keyword>
<proteinExistence type="predicted"/>
<keyword evidence="12" id="KW-0675">Receptor</keyword>
<dbReference type="InterPro" id="IPR051681">
    <property type="entry name" value="Ser/Thr_Kinases-Pseudokinases"/>
</dbReference>
<dbReference type="CDD" id="cd13999">
    <property type="entry name" value="STKc_MAP3K-like"/>
    <property type="match status" value="1"/>
</dbReference>
<keyword evidence="10" id="KW-0157">Chromophore</keyword>
<keyword evidence="19" id="KW-1185">Reference proteome</keyword>
<evidence type="ECO:0000256" key="8">
    <source>
        <dbReference type="ARBA" id="ARBA00022777"/>
    </source>
</evidence>
<keyword evidence="5" id="KW-0716">Sensory transduction</keyword>
<comment type="catalytic activity">
    <reaction evidence="14">
        <text>L-seryl-[protein] + ATP = O-phospho-L-seryl-[protein] + ADP + H(+)</text>
        <dbReference type="Rhea" id="RHEA:17989"/>
        <dbReference type="Rhea" id="RHEA-COMP:9863"/>
        <dbReference type="Rhea" id="RHEA-COMP:11604"/>
        <dbReference type="ChEBI" id="CHEBI:15378"/>
        <dbReference type="ChEBI" id="CHEBI:29999"/>
        <dbReference type="ChEBI" id="CHEBI:30616"/>
        <dbReference type="ChEBI" id="CHEBI:83421"/>
        <dbReference type="ChEBI" id="CHEBI:456216"/>
        <dbReference type="EC" id="2.7.11.1"/>
    </reaction>
</comment>